<dbReference type="InterPro" id="IPR000477">
    <property type="entry name" value="RT_dom"/>
</dbReference>
<evidence type="ECO:0000256" key="7">
    <source>
        <dbReference type="ARBA" id="ARBA00023118"/>
    </source>
</evidence>
<dbReference type="InterPro" id="IPR000123">
    <property type="entry name" value="Reverse_transcriptase_msDNA"/>
</dbReference>
<evidence type="ECO:0000256" key="5">
    <source>
        <dbReference type="ARBA" id="ARBA00022842"/>
    </source>
</evidence>
<comment type="catalytic activity">
    <reaction evidence="9">
        <text>DNA(n) + a 2'-deoxyribonucleoside 5'-triphosphate = DNA(n+1) + diphosphate</text>
        <dbReference type="Rhea" id="RHEA:22508"/>
        <dbReference type="Rhea" id="RHEA-COMP:17339"/>
        <dbReference type="Rhea" id="RHEA-COMP:17340"/>
        <dbReference type="ChEBI" id="CHEBI:33019"/>
        <dbReference type="ChEBI" id="CHEBI:61560"/>
        <dbReference type="ChEBI" id="CHEBI:173112"/>
        <dbReference type="EC" id="2.7.7.49"/>
    </reaction>
</comment>
<dbReference type="CDD" id="cd03487">
    <property type="entry name" value="RT_Bac_retron_II"/>
    <property type="match status" value="1"/>
</dbReference>
<evidence type="ECO:0000256" key="9">
    <source>
        <dbReference type="ARBA" id="ARBA00048173"/>
    </source>
</evidence>
<evidence type="ECO:0000256" key="1">
    <source>
        <dbReference type="ARBA" id="ARBA00012493"/>
    </source>
</evidence>
<dbReference type="Pfam" id="PF00078">
    <property type="entry name" value="RVT_1"/>
    <property type="match status" value="1"/>
</dbReference>
<keyword evidence="5" id="KW-0460">Magnesium</keyword>
<proteinExistence type="inferred from homology"/>
<evidence type="ECO:0000256" key="3">
    <source>
        <dbReference type="ARBA" id="ARBA00022695"/>
    </source>
</evidence>
<dbReference type="PRINTS" id="PR00866">
    <property type="entry name" value="RNADNAPOLMS"/>
</dbReference>
<evidence type="ECO:0000313" key="11">
    <source>
        <dbReference type="EMBL" id="AIY43871.1"/>
    </source>
</evidence>
<gene>
    <name evidence="11" type="ORF">LT85_4713</name>
</gene>
<dbReference type="EC" id="2.7.7.49" evidence="1"/>
<dbReference type="PROSITE" id="PS50878">
    <property type="entry name" value="RT_POL"/>
    <property type="match status" value="1"/>
</dbReference>
<evidence type="ECO:0000256" key="8">
    <source>
        <dbReference type="ARBA" id="ARBA00034120"/>
    </source>
</evidence>
<dbReference type="NCBIfam" id="NF038233">
    <property type="entry name" value="retron_St85_RT"/>
    <property type="match status" value="1"/>
</dbReference>
<dbReference type="PANTHER" id="PTHR34047:SF7">
    <property type="entry name" value="RNA-DIRECTED DNA POLYMERASE"/>
    <property type="match status" value="1"/>
</dbReference>
<dbReference type="EMBL" id="CP009962">
    <property type="protein sequence ID" value="AIY43871.1"/>
    <property type="molecule type" value="Genomic_DNA"/>
</dbReference>
<dbReference type="STRING" id="279058.LT85_4713"/>
<evidence type="ECO:0000313" key="12">
    <source>
        <dbReference type="Proteomes" id="UP000030302"/>
    </source>
</evidence>
<dbReference type="GO" id="GO:0003723">
    <property type="term" value="F:RNA binding"/>
    <property type="evidence" value="ECO:0007669"/>
    <property type="project" value="InterPro"/>
</dbReference>
<evidence type="ECO:0000256" key="2">
    <source>
        <dbReference type="ARBA" id="ARBA00022679"/>
    </source>
</evidence>
<dbReference type="KEGG" id="care:LT85_4713"/>
<protein>
    <recommendedName>
        <fullName evidence="1">RNA-directed DNA polymerase</fullName>
        <ecNumber evidence="1">2.7.7.49</ecNumber>
    </recommendedName>
</protein>
<evidence type="ECO:0000259" key="10">
    <source>
        <dbReference type="PROSITE" id="PS50878"/>
    </source>
</evidence>
<sequence>MKVLDQLFTDFPMSPQQLRILMLTAPYRYKFFHIPKRSGGRRLISQPAKEVKWLQRYVIEIIRKKIPVHRCATAYEPGSSIFANAEAHVQNRFLLKMDFKNFFPSITDMDVSHLIKSAYPDIEDGELELIVRLLVMSDKKNEKFVLAAGAPSSPFISNALLNQFDTELHLHCLSQNVVYTRYADDIALSTNAPLLLSELHKFIRVLVNEMKHPVLKINEEKTVYTSKKHNRKVTGLTLNSQKQVSLGRDMKRELRAAVDKFRKNELSQEAVSTLRGKLAFALAVEPEFVLRLRTHYTDEVITRLFQS</sequence>
<evidence type="ECO:0000256" key="6">
    <source>
        <dbReference type="ARBA" id="ARBA00022918"/>
    </source>
</evidence>
<dbReference type="GO" id="GO:0003964">
    <property type="term" value="F:RNA-directed DNA polymerase activity"/>
    <property type="evidence" value="ECO:0007669"/>
    <property type="project" value="UniProtKB-KW"/>
</dbReference>
<dbReference type="AlphaFoldDB" id="A0A0A1FH29"/>
<dbReference type="InterPro" id="IPR051083">
    <property type="entry name" value="GrpII_Intron_Splice-Mob/Def"/>
</dbReference>
<dbReference type="RefSeq" id="WP_038493801.1">
    <property type="nucleotide sequence ID" value="NZ_CP009962.1"/>
</dbReference>
<keyword evidence="4" id="KW-0479">Metal-binding</keyword>
<keyword evidence="3 11" id="KW-0548">Nucleotidyltransferase</keyword>
<dbReference type="PANTHER" id="PTHR34047">
    <property type="entry name" value="NUCLEAR INTRON MATURASE 1, MITOCHONDRIAL-RELATED"/>
    <property type="match status" value="1"/>
</dbReference>
<dbReference type="GO" id="GO:0051607">
    <property type="term" value="P:defense response to virus"/>
    <property type="evidence" value="ECO:0007669"/>
    <property type="project" value="UniProtKB-KW"/>
</dbReference>
<feature type="domain" description="Reverse transcriptase" evidence="10">
    <location>
        <begin position="15"/>
        <end position="238"/>
    </location>
</feature>
<dbReference type="HOGENOM" id="CLU_028398_2_2_4"/>
<reference evidence="12" key="1">
    <citation type="journal article" date="2014" name="Soil Biol. Biochem.">
        <title>Structure and function of bacterial communities in ageing soils: Insights from the Mendocino ecological staircase.</title>
        <authorList>
            <person name="Uroz S."/>
            <person name="Tech J.J."/>
            <person name="Sawaya N.A."/>
            <person name="Frey-Klett P."/>
            <person name="Leveau J.H.J."/>
        </authorList>
    </citation>
    <scope>NUCLEOTIDE SEQUENCE [LARGE SCALE GENOMIC DNA]</scope>
    <source>
        <strain evidence="12">Cal35</strain>
    </source>
</reference>
<keyword evidence="6 11" id="KW-0695">RNA-directed DNA polymerase</keyword>
<keyword evidence="2 11" id="KW-0808">Transferase</keyword>
<dbReference type="GO" id="GO:0046872">
    <property type="term" value="F:metal ion binding"/>
    <property type="evidence" value="ECO:0007669"/>
    <property type="project" value="UniProtKB-KW"/>
</dbReference>
<accession>A0A0A1FH29</accession>
<name>A0A0A1FH29_9BURK</name>
<comment type="similarity">
    <text evidence="8">Belongs to the bacterial reverse transcriptase family.</text>
</comment>
<dbReference type="InterPro" id="IPR043502">
    <property type="entry name" value="DNA/RNA_pol_sf"/>
</dbReference>
<organism evidence="11 12">
    <name type="scientific">Collimonas arenae</name>
    <dbReference type="NCBI Taxonomy" id="279058"/>
    <lineage>
        <taxon>Bacteria</taxon>
        <taxon>Pseudomonadati</taxon>
        <taxon>Pseudomonadota</taxon>
        <taxon>Betaproteobacteria</taxon>
        <taxon>Burkholderiales</taxon>
        <taxon>Oxalobacteraceae</taxon>
        <taxon>Collimonas</taxon>
    </lineage>
</organism>
<evidence type="ECO:0000256" key="4">
    <source>
        <dbReference type="ARBA" id="ARBA00022723"/>
    </source>
</evidence>
<keyword evidence="12" id="KW-1185">Reference proteome</keyword>
<dbReference type="Proteomes" id="UP000030302">
    <property type="component" value="Chromosome"/>
</dbReference>
<dbReference type="OrthoDB" id="7055795at2"/>
<dbReference type="SUPFAM" id="SSF56672">
    <property type="entry name" value="DNA/RNA polymerases"/>
    <property type="match status" value="1"/>
</dbReference>
<keyword evidence="7" id="KW-0051">Antiviral defense</keyword>